<sequence length="72" mass="8321">MTPKDDKTDELCIPKDEACDYLKFGLDAADFIDTELANLKEQGILLPEIEGRVKKMRRKLKAAEKKWELSHE</sequence>
<name>X0TGU6_9ZZZZ</name>
<dbReference type="AlphaFoldDB" id="X0TGU6"/>
<accession>X0TGU6</accession>
<dbReference type="EMBL" id="BARS01015130">
    <property type="protein sequence ID" value="GAF87362.1"/>
    <property type="molecule type" value="Genomic_DNA"/>
</dbReference>
<proteinExistence type="predicted"/>
<protein>
    <submittedName>
        <fullName evidence="1">Uncharacterized protein</fullName>
    </submittedName>
</protein>
<reference evidence="1" key="1">
    <citation type="journal article" date="2014" name="Front. Microbiol.">
        <title>High frequency of phylogenetically diverse reductive dehalogenase-homologous genes in deep subseafloor sedimentary metagenomes.</title>
        <authorList>
            <person name="Kawai M."/>
            <person name="Futagami T."/>
            <person name="Toyoda A."/>
            <person name="Takaki Y."/>
            <person name="Nishi S."/>
            <person name="Hori S."/>
            <person name="Arai W."/>
            <person name="Tsubouchi T."/>
            <person name="Morono Y."/>
            <person name="Uchiyama I."/>
            <person name="Ito T."/>
            <person name="Fujiyama A."/>
            <person name="Inagaki F."/>
            <person name="Takami H."/>
        </authorList>
    </citation>
    <scope>NUCLEOTIDE SEQUENCE</scope>
    <source>
        <strain evidence="1">Expedition CK06-06</strain>
    </source>
</reference>
<evidence type="ECO:0000313" key="1">
    <source>
        <dbReference type="EMBL" id="GAF87362.1"/>
    </source>
</evidence>
<gene>
    <name evidence="1" type="ORF">S01H1_25106</name>
</gene>
<comment type="caution">
    <text evidence="1">The sequence shown here is derived from an EMBL/GenBank/DDBJ whole genome shotgun (WGS) entry which is preliminary data.</text>
</comment>
<organism evidence="1">
    <name type="scientific">marine sediment metagenome</name>
    <dbReference type="NCBI Taxonomy" id="412755"/>
    <lineage>
        <taxon>unclassified sequences</taxon>
        <taxon>metagenomes</taxon>
        <taxon>ecological metagenomes</taxon>
    </lineage>
</organism>